<dbReference type="PANTHER" id="PTHR46759:SF1">
    <property type="entry name" value="LEUCINE-RICH REPEAT-CONTAINING PROTEIN 72"/>
    <property type="match status" value="1"/>
</dbReference>
<dbReference type="InterPro" id="IPR032675">
    <property type="entry name" value="LRR_dom_sf"/>
</dbReference>
<proteinExistence type="predicted"/>
<dbReference type="KEGG" id="xla:108718856"/>
<dbReference type="CTD" id="108718856"/>
<dbReference type="InterPro" id="IPR001611">
    <property type="entry name" value="Leu-rich_rpt"/>
</dbReference>
<reference evidence="3" key="1">
    <citation type="submission" date="2025-08" db="UniProtKB">
        <authorList>
            <consortium name="RefSeq"/>
        </authorList>
    </citation>
    <scope>IDENTIFICATION</scope>
    <source>
        <strain evidence="3">J_2021</strain>
        <tissue evidence="3">Erythrocytes</tissue>
    </source>
</reference>
<dbReference type="OrthoDB" id="10251250at2759"/>
<dbReference type="Pfam" id="PF14580">
    <property type="entry name" value="LRR_9"/>
    <property type="match status" value="1"/>
</dbReference>
<dbReference type="SUPFAM" id="SSF52058">
    <property type="entry name" value="L domain-like"/>
    <property type="match status" value="1"/>
</dbReference>
<evidence type="ECO:0000256" key="1">
    <source>
        <dbReference type="SAM" id="MobiDB-lite"/>
    </source>
</evidence>
<evidence type="ECO:0000313" key="3">
    <source>
        <dbReference type="RefSeq" id="XP_018122838.1"/>
    </source>
</evidence>
<protein>
    <submittedName>
        <fullName evidence="3">Leucine-rich repeat-containing protein 72 isoform X1</fullName>
    </submittedName>
</protein>
<dbReference type="AlphaFoldDB" id="A0A8J0VK34"/>
<dbReference type="Gene3D" id="3.80.10.10">
    <property type="entry name" value="Ribonuclease Inhibitor"/>
    <property type="match status" value="1"/>
</dbReference>
<dbReference type="PROSITE" id="PS51450">
    <property type="entry name" value="LRR"/>
    <property type="match status" value="2"/>
</dbReference>
<gene>
    <name evidence="3" type="primary">LOC108718856</name>
</gene>
<dbReference type="RefSeq" id="XP_018122838.1">
    <property type="nucleotide sequence ID" value="XM_018267349.2"/>
</dbReference>
<organism evidence="2 3">
    <name type="scientific">Xenopus laevis</name>
    <name type="common">African clawed frog</name>
    <dbReference type="NCBI Taxonomy" id="8355"/>
    <lineage>
        <taxon>Eukaryota</taxon>
        <taxon>Metazoa</taxon>
        <taxon>Chordata</taxon>
        <taxon>Craniata</taxon>
        <taxon>Vertebrata</taxon>
        <taxon>Euteleostomi</taxon>
        <taxon>Amphibia</taxon>
        <taxon>Batrachia</taxon>
        <taxon>Anura</taxon>
        <taxon>Pipoidea</taxon>
        <taxon>Pipidae</taxon>
        <taxon>Xenopodinae</taxon>
        <taxon>Xenopus</taxon>
        <taxon>Xenopus</taxon>
    </lineage>
</organism>
<accession>A0A8J0VK34</accession>
<dbReference type="InterPro" id="IPR042655">
    <property type="entry name" value="LRC72"/>
</dbReference>
<dbReference type="Proteomes" id="UP000186698">
    <property type="component" value="Chromosome 6L"/>
</dbReference>
<evidence type="ECO:0000313" key="2">
    <source>
        <dbReference type="Proteomes" id="UP000186698"/>
    </source>
</evidence>
<dbReference type="PANTHER" id="PTHR46759">
    <property type="entry name" value="LEUCINE-RICH REPEAT-CONTAINING PROTEIN 72"/>
    <property type="match status" value="1"/>
</dbReference>
<name>A0A8J0VK34_XENLA</name>
<feature type="region of interest" description="Disordered" evidence="1">
    <location>
        <begin position="247"/>
        <end position="270"/>
    </location>
</feature>
<dbReference type="GeneID" id="108718856"/>
<keyword evidence="2" id="KW-1185">Reference proteome</keyword>
<sequence>MILMLFNEILQIIEEQLHKCGYKRDLDVSELYLGRTGLKEVTDLSRFRMLKFLWLNHNKITRITCLANNWRLSELYLNNNEICDITGCLKHLTSLHTLLLNNNRLANLQATATELKGMTNLQVLSLINNPLAQESSYRSYIIHCIPSVQRLDRQKVVQKERDNAFKIFNPERTAVIQSLGFGRRTDSVLAMKSASKSSLRKSAQSSGNQGSVYSKPPDALEALLLRTNQRSVVQFSLVDWTKIPSAKQTNKSRTEEQSLDKPQLLTVEFQ</sequence>